<dbReference type="AlphaFoldDB" id="A0A1L9S7W0"/>
<dbReference type="InterPro" id="IPR054505">
    <property type="entry name" value="Myb_DNA-bind_8"/>
</dbReference>
<evidence type="ECO:0000256" key="1">
    <source>
        <dbReference type="SAM" id="MobiDB-lite"/>
    </source>
</evidence>
<evidence type="ECO:0000313" key="3">
    <source>
        <dbReference type="EMBL" id="OJJ43241.1"/>
    </source>
</evidence>
<dbReference type="Proteomes" id="UP000184188">
    <property type="component" value="Unassembled WGS sequence"/>
</dbReference>
<evidence type="ECO:0000313" key="4">
    <source>
        <dbReference type="Proteomes" id="UP000184188"/>
    </source>
</evidence>
<organism evidence="3 4">
    <name type="scientific">Penicilliopsis zonata CBS 506.65</name>
    <dbReference type="NCBI Taxonomy" id="1073090"/>
    <lineage>
        <taxon>Eukaryota</taxon>
        <taxon>Fungi</taxon>
        <taxon>Dikarya</taxon>
        <taxon>Ascomycota</taxon>
        <taxon>Pezizomycotina</taxon>
        <taxon>Eurotiomycetes</taxon>
        <taxon>Eurotiomycetidae</taxon>
        <taxon>Eurotiales</taxon>
        <taxon>Aspergillaceae</taxon>
        <taxon>Penicilliopsis</taxon>
    </lineage>
</organism>
<dbReference type="OrthoDB" id="4482958at2759"/>
<dbReference type="GeneID" id="34613909"/>
<reference evidence="4" key="1">
    <citation type="journal article" date="2017" name="Genome Biol.">
        <title>Comparative genomics reveals high biological diversity and specific adaptations in the industrially and medically important fungal genus Aspergillus.</title>
        <authorList>
            <person name="de Vries R.P."/>
            <person name="Riley R."/>
            <person name="Wiebenga A."/>
            <person name="Aguilar-Osorio G."/>
            <person name="Amillis S."/>
            <person name="Uchima C.A."/>
            <person name="Anderluh G."/>
            <person name="Asadollahi M."/>
            <person name="Askin M."/>
            <person name="Barry K."/>
            <person name="Battaglia E."/>
            <person name="Bayram O."/>
            <person name="Benocci T."/>
            <person name="Braus-Stromeyer S.A."/>
            <person name="Caldana C."/>
            <person name="Canovas D."/>
            <person name="Cerqueira G.C."/>
            <person name="Chen F."/>
            <person name="Chen W."/>
            <person name="Choi C."/>
            <person name="Clum A."/>
            <person name="Dos Santos R.A."/>
            <person name="Damasio A.R."/>
            <person name="Diallinas G."/>
            <person name="Emri T."/>
            <person name="Fekete E."/>
            <person name="Flipphi M."/>
            <person name="Freyberg S."/>
            <person name="Gallo A."/>
            <person name="Gournas C."/>
            <person name="Habgood R."/>
            <person name="Hainaut M."/>
            <person name="Harispe M.L."/>
            <person name="Henrissat B."/>
            <person name="Hilden K.S."/>
            <person name="Hope R."/>
            <person name="Hossain A."/>
            <person name="Karabika E."/>
            <person name="Karaffa L."/>
            <person name="Karanyi Z."/>
            <person name="Krasevec N."/>
            <person name="Kuo A."/>
            <person name="Kusch H."/>
            <person name="LaButti K."/>
            <person name="Lagendijk E.L."/>
            <person name="Lapidus A."/>
            <person name="Levasseur A."/>
            <person name="Lindquist E."/>
            <person name="Lipzen A."/>
            <person name="Logrieco A.F."/>
            <person name="MacCabe A."/>
            <person name="Maekelae M.R."/>
            <person name="Malavazi I."/>
            <person name="Melin P."/>
            <person name="Meyer V."/>
            <person name="Mielnichuk N."/>
            <person name="Miskei M."/>
            <person name="Molnar A.P."/>
            <person name="Mule G."/>
            <person name="Ngan C.Y."/>
            <person name="Orejas M."/>
            <person name="Orosz E."/>
            <person name="Ouedraogo J.P."/>
            <person name="Overkamp K.M."/>
            <person name="Park H.-S."/>
            <person name="Perrone G."/>
            <person name="Piumi F."/>
            <person name="Punt P.J."/>
            <person name="Ram A.F."/>
            <person name="Ramon A."/>
            <person name="Rauscher S."/>
            <person name="Record E."/>
            <person name="Riano-Pachon D.M."/>
            <person name="Robert V."/>
            <person name="Roehrig J."/>
            <person name="Ruller R."/>
            <person name="Salamov A."/>
            <person name="Salih N.S."/>
            <person name="Samson R.A."/>
            <person name="Sandor E."/>
            <person name="Sanguinetti M."/>
            <person name="Schuetze T."/>
            <person name="Sepcic K."/>
            <person name="Shelest E."/>
            <person name="Sherlock G."/>
            <person name="Sophianopoulou V."/>
            <person name="Squina F.M."/>
            <person name="Sun H."/>
            <person name="Susca A."/>
            <person name="Todd R.B."/>
            <person name="Tsang A."/>
            <person name="Unkles S.E."/>
            <person name="van de Wiele N."/>
            <person name="van Rossen-Uffink D."/>
            <person name="Oliveira J.V."/>
            <person name="Vesth T.C."/>
            <person name="Visser J."/>
            <person name="Yu J.-H."/>
            <person name="Zhou M."/>
            <person name="Andersen M.R."/>
            <person name="Archer D.B."/>
            <person name="Baker S.E."/>
            <person name="Benoit I."/>
            <person name="Brakhage A.A."/>
            <person name="Braus G.H."/>
            <person name="Fischer R."/>
            <person name="Frisvad J.C."/>
            <person name="Goldman G.H."/>
            <person name="Houbraken J."/>
            <person name="Oakley B."/>
            <person name="Pocsi I."/>
            <person name="Scazzocchio C."/>
            <person name="Seiboth B."/>
            <person name="vanKuyk P.A."/>
            <person name="Wortman J."/>
            <person name="Dyer P.S."/>
            <person name="Grigoriev I.V."/>
        </authorList>
    </citation>
    <scope>NUCLEOTIDE SEQUENCE [LARGE SCALE GENOMIC DNA]</scope>
    <source>
        <strain evidence="4">CBS 506.65</strain>
    </source>
</reference>
<sequence length="205" mass="21171">MASNMKTPAAKINTVNSEIKPDDAAFIIECTKHMGEDRIVDLSKVAEAMGYANVNSVGNRLRALRKRHGIKLECKMGSGASPVKAKVDTSGKAAPAKGKTGGDKKAGKKTGATGGGKTAATEGEETDSEPILSYSVLAGAKRQRARKGAKVSSNEPIPATASKGVTVKTEPSVVIKKEEGGISPYLLAAVNQAAGNLDTASKYSK</sequence>
<evidence type="ECO:0000259" key="2">
    <source>
        <dbReference type="Pfam" id="PF22980"/>
    </source>
</evidence>
<feature type="region of interest" description="Disordered" evidence="1">
    <location>
        <begin position="145"/>
        <end position="169"/>
    </location>
</feature>
<accession>A0A1L9S7W0</accession>
<protein>
    <recommendedName>
        <fullName evidence="2">Myb-like DNA-binding domain-containing protein</fullName>
    </recommendedName>
</protein>
<dbReference type="VEuPathDB" id="FungiDB:ASPZODRAFT_19646"/>
<dbReference type="EMBL" id="KV878353">
    <property type="protein sequence ID" value="OJJ43241.1"/>
    <property type="molecule type" value="Genomic_DNA"/>
</dbReference>
<keyword evidence="4" id="KW-1185">Reference proteome</keyword>
<dbReference type="Pfam" id="PF22980">
    <property type="entry name" value="Myb_DNA-bind_8"/>
    <property type="match status" value="1"/>
</dbReference>
<name>A0A1L9S7W0_9EURO</name>
<feature type="domain" description="Myb-like DNA-binding" evidence="2">
    <location>
        <begin position="22"/>
        <end position="69"/>
    </location>
</feature>
<dbReference type="RefSeq" id="XP_022577751.1">
    <property type="nucleotide sequence ID" value="XM_022727445.1"/>
</dbReference>
<proteinExistence type="predicted"/>
<gene>
    <name evidence="3" type="ORF">ASPZODRAFT_19646</name>
</gene>
<feature type="region of interest" description="Disordered" evidence="1">
    <location>
        <begin position="78"/>
        <end position="128"/>
    </location>
</feature>